<keyword evidence="1" id="KW-0472">Membrane</keyword>
<evidence type="ECO:0000313" key="2">
    <source>
        <dbReference type="Proteomes" id="UP000887569"/>
    </source>
</evidence>
<protein>
    <submittedName>
        <fullName evidence="3">Uncharacterized protein</fullName>
    </submittedName>
</protein>
<keyword evidence="2" id="KW-1185">Reference proteome</keyword>
<feature type="transmembrane region" description="Helical" evidence="1">
    <location>
        <begin position="62"/>
        <end position="82"/>
    </location>
</feature>
<evidence type="ECO:0000256" key="1">
    <source>
        <dbReference type="SAM" id="Phobius"/>
    </source>
</evidence>
<name>A0A915BFZ1_PARUN</name>
<reference evidence="3" key="1">
    <citation type="submission" date="2022-11" db="UniProtKB">
        <authorList>
            <consortium name="WormBaseParasite"/>
        </authorList>
    </citation>
    <scope>IDENTIFICATION</scope>
</reference>
<organism evidence="2 3">
    <name type="scientific">Parascaris univalens</name>
    <name type="common">Nematode worm</name>
    <dbReference type="NCBI Taxonomy" id="6257"/>
    <lineage>
        <taxon>Eukaryota</taxon>
        <taxon>Metazoa</taxon>
        <taxon>Ecdysozoa</taxon>
        <taxon>Nematoda</taxon>
        <taxon>Chromadorea</taxon>
        <taxon>Rhabditida</taxon>
        <taxon>Spirurina</taxon>
        <taxon>Ascaridomorpha</taxon>
        <taxon>Ascaridoidea</taxon>
        <taxon>Ascarididae</taxon>
        <taxon>Parascaris</taxon>
    </lineage>
</organism>
<sequence>IDVTSLCDTLLRTSNHVLYCAVTTYLCFKDEFFIYIAVLPDNLTSFPALIRCKISHEWEIGCLFFLISSLWTIRFMCFREFYICNAHYDMVMVVRMYVHVFICLSVYL</sequence>
<keyword evidence="1" id="KW-0812">Transmembrane</keyword>
<proteinExistence type="predicted"/>
<accession>A0A915BFZ1</accession>
<dbReference type="AlphaFoldDB" id="A0A915BFZ1"/>
<dbReference type="Proteomes" id="UP000887569">
    <property type="component" value="Unplaced"/>
</dbReference>
<keyword evidence="1" id="KW-1133">Transmembrane helix</keyword>
<dbReference type="WBParaSite" id="PgR038X_g064_t01">
    <property type="protein sequence ID" value="PgR038X_g064_t01"/>
    <property type="gene ID" value="PgR038X_g064"/>
</dbReference>
<evidence type="ECO:0000313" key="3">
    <source>
        <dbReference type="WBParaSite" id="PgR038X_g064_t01"/>
    </source>
</evidence>